<protein>
    <submittedName>
        <fullName evidence="2">Uncharacterized protein</fullName>
    </submittedName>
</protein>
<name>A0A9W7G189_9STRA</name>
<accession>A0A9W7G189</accession>
<feature type="region of interest" description="Disordered" evidence="1">
    <location>
        <begin position="1"/>
        <end position="175"/>
    </location>
</feature>
<feature type="non-terminal residue" evidence="2">
    <location>
        <position position="1"/>
    </location>
</feature>
<dbReference type="Proteomes" id="UP001165082">
    <property type="component" value="Unassembled WGS sequence"/>
</dbReference>
<organism evidence="2 3">
    <name type="scientific">Triparma retinervis</name>
    <dbReference type="NCBI Taxonomy" id="2557542"/>
    <lineage>
        <taxon>Eukaryota</taxon>
        <taxon>Sar</taxon>
        <taxon>Stramenopiles</taxon>
        <taxon>Ochrophyta</taxon>
        <taxon>Bolidophyceae</taxon>
        <taxon>Parmales</taxon>
        <taxon>Triparmaceae</taxon>
        <taxon>Triparma</taxon>
    </lineage>
</organism>
<evidence type="ECO:0000313" key="3">
    <source>
        <dbReference type="Proteomes" id="UP001165082"/>
    </source>
</evidence>
<dbReference type="OrthoDB" id="47614at2759"/>
<sequence length="274" mass="29317">LSLESPTKNVPKKKTVKLVPPKHPRSPVKRKRDKKDFFTPSPSKNLKDAQSNDGANDGKSNDGTSNDGTSNDKKSRSKGTPSKSKTTTSPGSSVTSVTPSPKKDQSRPAVRSRKARKLDASAYLPPSSVIDVDLITSSSPPTPPTSQASQASSTNSSTNSFTNSTTSSEDVTPPTYSPLAIYKNISYTPRGDDTALSLSPPRLAALSLILERVAIPGDFETRKYGPLSGTSWEERVLTCYDGGMVGGDRTGKGEWICTECGEIGHRRKVCKTLI</sequence>
<proteinExistence type="predicted"/>
<evidence type="ECO:0000256" key="1">
    <source>
        <dbReference type="SAM" id="MobiDB-lite"/>
    </source>
</evidence>
<feature type="compositionally biased region" description="Basic residues" evidence="1">
    <location>
        <begin position="10"/>
        <end position="33"/>
    </location>
</feature>
<feature type="compositionally biased region" description="Low complexity" evidence="1">
    <location>
        <begin position="145"/>
        <end position="168"/>
    </location>
</feature>
<keyword evidence="3" id="KW-1185">Reference proteome</keyword>
<feature type="compositionally biased region" description="Low complexity" evidence="1">
    <location>
        <begin position="78"/>
        <end position="100"/>
    </location>
</feature>
<feature type="compositionally biased region" description="Polar residues" evidence="1">
    <location>
        <begin position="40"/>
        <end position="54"/>
    </location>
</feature>
<dbReference type="AlphaFoldDB" id="A0A9W7G189"/>
<gene>
    <name evidence="2" type="ORF">TrRE_jg3022</name>
</gene>
<reference evidence="2" key="1">
    <citation type="submission" date="2022-07" db="EMBL/GenBank/DDBJ databases">
        <title>Genome analysis of Parmales, a sister group of diatoms, reveals the evolutionary specialization of diatoms from phago-mixotrophs to photoautotrophs.</title>
        <authorList>
            <person name="Ban H."/>
            <person name="Sato S."/>
            <person name="Yoshikawa S."/>
            <person name="Kazumasa Y."/>
            <person name="Nakamura Y."/>
            <person name="Ichinomiya M."/>
            <person name="Saitoh K."/>
            <person name="Sato N."/>
            <person name="Blanc-Mathieu R."/>
            <person name="Endo H."/>
            <person name="Kuwata A."/>
            <person name="Ogata H."/>
        </authorList>
    </citation>
    <scope>NUCLEOTIDE SEQUENCE</scope>
</reference>
<comment type="caution">
    <text evidence="2">The sequence shown here is derived from an EMBL/GenBank/DDBJ whole genome shotgun (WGS) entry which is preliminary data.</text>
</comment>
<evidence type="ECO:0000313" key="2">
    <source>
        <dbReference type="EMBL" id="GMI28050.1"/>
    </source>
</evidence>
<dbReference type="EMBL" id="BRXZ01008561">
    <property type="protein sequence ID" value="GMI28050.1"/>
    <property type="molecule type" value="Genomic_DNA"/>
</dbReference>